<dbReference type="PANTHER" id="PTHR11306">
    <property type="entry name" value="NIEMANN PICK TYPE C2 PROTEIN NPC2-RELATED"/>
    <property type="match status" value="1"/>
</dbReference>
<sequence>MILDTPLEDANQVTISNCDEPVCLLKQGTTVLIKINLVPNKDIQRLKNNVKGIIGIPISFVGVDGTNACDNIYNADGSKAGCPLKKGEQYIYKNSFPILSIYPRVLLIVRYALREENDDVVFCFKVPVKITE</sequence>
<dbReference type="InterPro" id="IPR039670">
    <property type="entry name" value="NPC2-like"/>
</dbReference>
<dbReference type="Pfam" id="PF02221">
    <property type="entry name" value="E1_DerP2_DerF2"/>
    <property type="match status" value="1"/>
</dbReference>
<dbReference type="PANTHER" id="PTHR11306:SF68">
    <property type="entry name" value="NPC INTRACELLULAR CHOLESTEROL TRANSPORTER 2"/>
    <property type="match status" value="1"/>
</dbReference>
<dbReference type="GO" id="GO:0032934">
    <property type="term" value="F:sterol binding"/>
    <property type="evidence" value="ECO:0007669"/>
    <property type="project" value="InterPro"/>
</dbReference>
<dbReference type="SMART" id="SM00737">
    <property type="entry name" value="ML"/>
    <property type="match status" value="1"/>
</dbReference>
<dbReference type="Gene3D" id="2.60.40.770">
    <property type="match status" value="1"/>
</dbReference>
<feature type="domain" description="MD-2-related lipid-recognition" evidence="4">
    <location>
        <begin position="7"/>
        <end position="128"/>
    </location>
</feature>
<evidence type="ECO:0000313" key="6">
    <source>
        <dbReference type="Proteomes" id="UP000078541"/>
    </source>
</evidence>
<protein>
    <submittedName>
        <fullName evidence="5">Epididymal secretory protein E1</fullName>
    </submittedName>
</protein>
<dbReference type="InterPro" id="IPR014756">
    <property type="entry name" value="Ig_E-set"/>
</dbReference>
<reference evidence="5 6" key="1">
    <citation type="submission" date="2016-03" db="EMBL/GenBank/DDBJ databases">
        <title>Trachymyrmex septentrionalis WGS genome.</title>
        <authorList>
            <person name="Nygaard S."/>
            <person name="Hu H."/>
            <person name="Boomsma J."/>
            <person name="Zhang G."/>
        </authorList>
    </citation>
    <scope>NUCLEOTIDE SEQUENCE [LARGE SCALE GENOMIC DNA]</scope>
    <source>
        <strain evidence="5">Tsep2-gDNA-1</strain>
        <tissue evidence="5">Whole body</tissue>
    </source>
</reference>
<dbReference type="SUPFAM" id="SSF81296">
    <property type="entry name" value="E set domains"/>
    <property type="match status" value="1"/>
</dbReference>
<evidence type="ECO:0000256" key="3">
    <source>
        <dbReference type="ARBA" id="ARBA00022525"/>
    </source>
</evidence>
<gene>
    <name evidence="5" type="ORF">ALC56_09611</name>
</gene>
<dbReference type="GO" id="GO:0015918">
    <property type="term" value="P:sterol transport"/>
    <property type="evidence" value="ECO:0007669"/>
    <property type="project" value="InterPro"/>
</dbReference>
<organism evidence="5 6">
    <name type="scientific">Trachymyrmex septentrionalis</name>
    <dbReference type="NCBI Taxonomy" id="34720"/>
    <lineage>
        <taxon>Eukaryota</taxon>
        <taxon>Metazoa</taxon>
        <taxon>Ecdysozoa</taxon>
        <taxon>Arthropoda</taxon>
        <taxon>Hexapoda</taxon>
        <taxon>Insecta</taxon>
        <taxon>Pterygota</taxon>
        <taxon>Neoptera</taxon>
        <taxon>Endopterygota</taxon>
        <taxon>Hymenoptera</taxon>
        <taxon>Apocrita</taxon>
        <taxon>Aculeata</taxon>
        <taxon>Formicoidea</taxon>
        <taxon>Formicidae</taxon>
        <taxon>Myrmicinae</taxon>
        <taxon>Trachymyrmex</taxon>
    </lineage>
</organism>
<dbReference type="STRING" id="34720.A0A195F7N4"/>
<proteinExistence type="inferred from homology"/>
<dbReference type="InterPro" id="IPR003172">
    <property type="entry name" value="ML_dom"/>
</dbReference>
<dbReference type="AlphaFoldDB" id="A0A195F7N4"/>
<dbReference type="FunFam" id="2.60.40.770:FF:000001">
    <property type="entry name" value="NPC intracellular cholesterol transporter 2"/>
    <property type="match status" value="1"/>
</dbReference>
<accession>A0A195F7N4</accession>
<keyword evidence="6" id="KW-1185">Reference proteome</keyword>
<evidence type="ECO:0000259" key="4">
    <source>
        <dbReference type="SMART" id="SM00737"/>
    </source>
</evidence>
<keyword evidence="3" id="KW-0964">Secreted</keyword>
<dbReference type="Proteomes" id="UP000078541">
    <property type="component" value="Unassembled WGS sequence"/>
</dbReference>
<dbReference type="EMBL" id="KQ981763">
    <property type="protein sequence ID" value="KYN36074.1"/>
    <property type="molecule type" value="Genomic_DNA"/>
</dbReference>
<dbReference type="GO" id="GO:0005576">
    <property type="term" value="C:extracellular region"/>
    <property type="evidence" value="ECO:0007669"/>
    <property type="project" value="UniProtKB-SubCell"/>
</dbReference>
<name>A0A195F7N4_9HYME</name>
<evidence type="ECO:0000256" key="2">
    <source>
        <dbReference type="ARBA" id="ARBA00006370"/>
    </source>
</evidence>
<comment type="subcellular location">
    <subcellularLocation>
        <location evidence="1">Secreted</location>
    </subcellularLocation>
</comment>
<comment type="similarity">
    <text evidence="2">Belongs to the NPC2 family.</text>
</comment>
<evidence type="ECO:0000256" key="1">
    <source>
        <dbReference type="ARBA" id="ARBA00004613"/>
    </source>
</evidence>
<evidence type="ECO:0000313" key="5">
    <source>
        <dbReference type="EMBL" id="KYN36074.1"/>
    </source>
</evidence>